<dbReference type="GO" id="GO:0004109">
    <property type="term" value="F:coproporphyrinogen oxidase activity"/>
    <property type="evidence" value="ECO:0007669"/>
    <property type="project" value="InterPro"/>
</dbReference>
<dbReference type="InterPro" id="IPR006638">
    <property type="entry name" value="Elp3/MiaA/NifB-like_rSAM"/>
</dbReference>
<comment type="similarity">
    <text evidence="3 14">Belongs to the anaerobic coproporphyrinogen-III oxidase family.</text>
</comment>
<dbReference type="Gene3D" id="1.10.10.920">
    <property type="match status" value="1"/>
</dbReference>
<keyword evidence="10 14" id="KW-0408">Iron</keyword>
<evidence type="ECO:0000256" key="3">
    <source>
        <dbReference type="ARBA" id="ARBA00005493"/>
    </source>
</evidence>
<dbReference type="Proteomes" id="UP000078287">
    <property type="component" value="Unassembled WGS sequence"/>
</dbReference>
<comment type="catalytic activity">
    <reaction evidence="13 14">
        <text>coproporphyrinogen III + 2 S-adenosyl-L-methionine = protoporphyrinogen IX + 2 5'-deoxyadenosine + 2 L-methionine + 2 CO2</text>
        <dbReference type="Rhea" id="RHEA:15425"/>
        <dbReference type="ChEBI" id="CHEBI:16526"/>
        <dbReference type="ChEBI" id="CHEBI:17319"/>
        <dbReference type="ChEBI" id="CHEBI:57307"/>
        <dbReference type="ChEBI" id="CHEBI:57309"/>
        <dbReference type="ChEBI" id="CHEBI:57844"/>
        <dbReference type="ChEBI" id="CHEBI:59789"/>
        <dbReference type="EC" id="1.3.98.3"/>
    </reaction>
</comment>
<name>A0A178MDX6_9CHLR</name>
<comment type="subcellular location">
    <subcellularLocation>
        <location evidence="1 14">Cytoplasm</location>
    </subcellularLocation>
</comment>
<feature type="binding site" evidence="15">
    <location>
        <position position="172"/>
    </location>
    <ligand>
        <name>S-adenosyl-L-methionine</name>
        <dbReference type="ChEBI" id="CHEBI:59789"/>
        <label>2</label>
    </ligand>
</feature>
<comment type="subunit">
    <text evidence="4">Monomer.</text>
</comment>
<dbReference type="UniPathway" id="UPA00251">
    <property type="reaction ID" value="UER00323"/>
</dbReference>
<feature type="binding site" evidence="15">
    <location>
        <position position="55"/>
    </location>
    <ligand>
        <name>S-adenosyl-L-methionine</name>
        <dbReference type="ChEBI" id="CHEBI:59789"/>
        <label>1</label>
    </ligand>
</feature>
<feature type="binding site" evidence="15">
    <location>
        <position position="184"/>
    </location>
    <ligand>
        <name>S-adenosyl-L-methionine</name>
        <dbReference type="ChEBI" id="CHEBI:59789"/>
        <label>2</label>
    </ligand>
</feature>
<sequence>MTVEITRATIDRYNRPGPRYTSYPTVPHWNAQFTADDYLAALRDVAATADPISVYVHLPFCAERCAYCGCNATSTKRADVVDHYLDRLERELAMVTAALGTGRKVVQLHWGGGTPNFLNEAQSRRLMGLLRASFTIDPEAEVALEVDPRIGSREQVFLFRELGFNRISFGVQDIAHDVQVAIGRIQPLSQTETVVLAARDAGFASVNIDLVYGLPYQTPASFAATLQAMIDLRPDRVACFSYAHLPQARPNQKRVDARQLPTGYDKFQLFLQAIDAFTAVGYEWIGMDHFALADDELAVAARERRLQRNFMGYTVLPAPHQIGFGMSAIGDLAGRYAQNDAHLGNYQRAIDAGELPITRGMRLSDDDLMRRKAIMHLMCNLEVPFDLALPPHGQPLGEAFAAEIERIAAYADDGLVEVEPRRLRVTERGRFFVRNLAMELDRYLQQATERPIFSSTV</sequence>
<evidence type="ECO:0000256" key="9">
    <source>
        <dbReference type="ARBA" id="ARBA00023002"/>
    </source>
</evidence>
<keyword evidence="6 14" id="KW-0963">Cytoplasm</keyword>
<dbReference type="CDD" id="cd01335">
    <property type="entry name" value="Radical_SAM"/>
    <property type="match status" value="1"/>
</dbReference>
<keyword evidence="5 14" id="KW-0004">4Fe-4S</keyword>
<evidence type="ECO:0000256" key="10">
    <source>
        <dbReference type="ARBA" id="ARBA00023004"/>
    </source>
</evidence>
<comment type="caution">
    <text evidence="18">The sequence shown here is derived from an EMBL/GenBank/DDBJ whole genome shotgun (WGS) entry which is preliminary data.</text>
</comment>
<feature type="binding site" evidence="16">
    <location>
        <position position="61"/>
    </location>
    <ligand>
        <name>[4Fe-4S] cluster</name>
        <dbReference type="ChEBI" id="CHEBI:49883"/>
        <note>4Fe-4S-S-AdoMet</note>
    </ligand>
</feature>
<dbReference type="GO" id="GO:0051539">
    <property type="term" value="F:4 iron, 4 sulfur cluster binding"/>
    <property type="evidence" value="ECO:0007669"/>
    <property type="project" value="UniProtKB-KW"/>
</dbReference>
<evidence type="ECO:0000256" key="11">
    <source>
        <dbReference type="ARBA" id="ARBA00023014"/>
    </source>
</evidence>
<feature type="binding site" evidence="15">
    <location>
        <position position="209"/>
    </location>
    <ligand>
        <name>S-adenosyl-L-methionine</name>
        <dbReference type="ChEBI" id="CHEBI:59789"/>
        <label>2</label>
    </ligand>
</feature>
<dbReference type="NCBIfam" id="TIGR00538">
    <property type="entry name" value="hemN"/>
    <property type="match status" value="1"/>
</dbReference>
<dbReference type="SMART" id="SM00729">
    <property type="entry name" value="Elp3"/>
    <property type="match status" value="1"/>
</dbReference>
<evidence type="ECO:0000256" key="8">
    <source>
        <dbReference type="ARBA" id="ARBA00022723"/>
    </source>
</evidence>
<dbReference type="Pfam" id="PF06969">
    <property type="entry name" value="HemN_C"/>
    <property type="match status" value="1"/>
</dbReference>
<evidence type="ECO:0000256" key="13">
    <source>
        <dbReference type="ARBA" id="ARBA00048321"/>
    </source>
</evidence>
<dbReference type="PIRSF" id="PIRSF000167">
    <property type="entry name" value="HemN"/>
    <property type="match status" value="1"/>
</dbReference>
<keyword evidence="12 14" id="KW-0627">Porphyrin biosynthesis</keyword>
<organism evidence="18 19">
    <name type="scientific">Chloroflexus islandicus</name>
    <dbReference type="NCBI Taxonomy" id="1707952"/>
    <lineage>
        <taxon>Bacteria</taxon>
        <taxon>Bacillati</taxon>
        <taxon>Chloroflexota</taxon>
        <taxon>Chloroflexia</taxon>
        <taxon>Chloroflexales</taxon>
        <taxon>Chloroflexineae</taxon>
        <taxon>Chloroflexaceae</taxon>
        <taxon>Chloroflexus</taxon>
    </lineage>
</organism>
<dbReference type="GO" id="GO:0006782">
    <property type="term" value="P:protoporphyrinogen IX biosynthetic process"/>
    <property type="evidence" value="ECO:0007669"/>
    <property type="project" value="UniProtKB-UniPathway"/>
</dbReference>
<protein>
    <recommendedName>
        <fullName evidence="14">Coproporphyrinogen-III oxidase</fullName>
        <ecNumber evidence="14">1.3.98.3</ecNumber>
    </recommendedName>
</protein>
<feature type="binding site" evidence="15">
    <location>
        <position position="329"/>
    </location>
    <ligand>
        <name>S-adenosyl-L-methionine</name>
        <dbReference type="ChEBI" id="CHEBI:59789"/>
        <label>1</label>
    </ligand>
</feature>
<dbReference type="GO" id="GO:0046872">
    <property type="term" value="F:metal ion binding"/>
    <property type="evidence" value="ECO:0007669"/>
    <property type="project" value="UniProtKB-KW"/>
</dbReference>
<evidence type="ECO:0000256" key="4">
    <source>
        <dbReference type="ARBA" id="ARBA00011245"/>
    </source>
</evidence>
<keyword evidence="11 14" id="KW-0411">Iron-sulfur</keyword>
<evidence type="ECO:0000256" key="6">
    <source>
        <dbReference type="ARBA" id="ARBA00022490"/>
    </source>
</evidence>
<keyword evidence="8 14" id="KW-0479">Metal-binding</keyword>
<dbReference type="InterPro" id="IPR004558">
    <property type="entry name" value="Coprogen_oxidase_HemN"/>
</dbReference>
<accession>A0A178MDX6</accession>
<feature type="binding site" evidence="15">
    <location>
        <position position="112"/>
    </location>
    <ligand>
        <name>S-adenosyl-L-methionine</name>
        <dbReference type="ChEBI" id="CHEBI:59789"/>
        <label>1</label>
    </ligand>
</feature>
<comment type="cofactor">
    <cofactor evidence="14 16">
        <name>[4Fe-4S] cluster</name>
        <dbReference type="ChEBI" id="CHEBI:49883"/>
    </cofactor>
    <text evidence="14 16">Binds 1 [4Fe-4S] cluster. The cluster is coordinated with 3 cysteines and an exchangeable S-adenosyl-L-methionine.</text>
</comment>
<dbReference type="GO" id="GO:0051989">
    <property type="term" value="F:coproporphyrinogen dehydrogenase activity"/>
    <property type="evidence" value="ECO:0007669"/>
    <property type="project" value="UniProtKB-EC"/>
</dbReference>
<dbReference type="PANTHER" id="PTHR13932">
    <property type="entry name" value="COPROPORPHYRINIGEN III OXIDASE"/>
    <property type="match status" value="1"/>
</dbReference>
<feature type="binding site" evidence="15">
    <location>
        <position position="145"/>
    </location>
    <ligand>
        <name>S-adenosyl-L-methionine</name>
        <dbReference type="ChEBI" id="CHEBI:59789"/>
        <label>1</label>
    </ligand>
</feature>
<dbReference type="InterPro" id="IPR007197">
    <property type="entry name" value="rSAM"/>
</dbReference>
<feature type="binding site" evidence="16">
    <location>
        <position position="65"/>
    </location>
    <ligand>
        <name>[4Fe-4S] cluster</name>
        <dbReference type="ChEBI" id="CHEBI:49883"/>
        <note>4Fe-4S-S-AdoMet</note>
    </ligand>
</feature>
<feature type="domain" description="Radical SAM core" evidence="17">
    <location>
        <begin position="46"/>
        <end position="283"/>
    </location>
</feature>
<dbReference type="PROSITE" id="PS51918">
    <property type="entry name" value="RADICAL_SAM"/>
    <property type="match status" value="1"/>
</dbReference>
<keyword evidence="19" id="KW-1185">Reference proteome</keyword>
<evidence type="ECO:0000259" key="17">
    <source>
        <dbReference type="PROSITE" id="PS51918"/>
    </source>
</evidence>
<dbReference type="EMBL" id="LWQS01000040">
    <property type="protein sequence ID" value="OAN46982.1"/>
    <property type="molecule type" value="Genomic_DNA"/>
</dbReference>
<dbReference type="SUPFAM" id="SSF102114">
    <property type="entry name" value="Radical SAM enzymes"/>
    <property type="match status" value="1"/>
</dbReference>
<proteinExistence type="inferred from homology"/>
<evidence type="ECO:0000256" key="7">
    <source>
        <dbReference type="ARBA" id="ARBA00022691"/>
    </source>
</evidence>
<evidence type="ECO:0000256" key="2">
    <source>
        <dbReference type="ARBA" id="ARBA00004785"/>
    </source>
</evidence>
<dbReference type="AlphaFoldDB" id="A0A178MDX6"/>
<dbReference type="InterPro" id="IPR010723">
    <property type="entry name" value="HemN_C"/>
</dbReference>
<reference evidence="18 19" key="1">
    <citation type="submission" date="2016-04" db="EMBL/GenBank/DDBJ databases">
        <title>Chloroflexus islandicus sp. nov., a thermophilic filamentous anoxygenic phototrophic bacterium from geyser Strokkur (Iceland).</title>
        <authorList>
            <person name="Gaisin V.A."/>
            <person name="Kalashnikov A.M."/>
            <person name="Sukhacheva M.V."/>
            <person name="Grouzdev D.S."/>
            <person name="Ivanov T.M."/>
            <person name="Kuznetsov B."/>
            <person name="Gorlenko V.M."/>
        </authorList>
    </citation>
    <scope>NUCLEOTIDE SEQUENCE [LARGE SCALE GENOMIC DNA]</scope>
    <source>
        <strain evidence="19">isl-2</strain>
    </source>
</reference>
<evidence type="ECO:0000256" key="14">
    <source>
        <dbReference type="PIRNR" id="PIRNR000167"/>
    </source>
</evidence>
<dbReference type="GO" id="GO:0005737">
    <property type="term" value="C:cytoplasm"/>
    <property type="evidence" value="ECO:0007669"/>
    <property type="project" value="UniProtKB-SubCell"/>
</dbReference>
<dbReference type="RefSeq" id="WP_066784931.1">
    <property type="nucleotide sequence ID" value="NZ_LWQS01000040.1"/>
</dbReference>
<feature type="binding site" evidence="16">
    <location>
        <position position="68"/>
    </location>
    <ligand>
        <name>[4Fe-4S] cluster</name>
        <dbReference type="ChEBI" id="CHEBI:49883"/>
        <note>4Fe-4S-S-AdoMet</note>
    </ligand>
</feature>
<dbReference type="InterPro" id="IPR058240">
    <property type="entry name" value="rSAM_sf"/>
</dbReference>
<evidence type="ECO:0000313" key="18">
    <source>
        <dbReference type="EMBL" id="OAN46982.1"/>
    </source>
</evidence>
<gene>
    <name evidence="18" type="ORF">A6A03_11010</name>
</gene>
<feature type="binding site" evidence="15">
    <location>
        <begin position="67"/>
        <end position="69"/>
    </location>
    <ligand>
        <name>S-adenosyl-L-methionine</name>
        <dbReference type="ChEBI" id="CHEBI:59789"/>
        <label>2</label>
    </ligand>
</feature>
<dbReference type="Pfam" id="PF04055">
    <property type="entry name" value="Radical_SAM"/>
    <property type="match status" value="1"/>
</dbReference>
<keyword evidence="9 14" id="KW-0560">Oxidoreductase</keyword>
<keyword evidence="7 14" id="KW-0949">S-adenosyl-L-methionine</keyword>
<comment type="pathway">
    <text evidence="2 14">Porphyrin-containing compound metabolism; protoporphyrin-IX biosynthesis; protoporphyrinogen-IX from coproporphyrinogen-III (AdoMet route): step 1/1.</text>
</comment>
<dbReference type="SFLD" id="SFLDS00029">
    <property type="entry name" value="Radical_SAM"/>
    <property type="match status" value="1"/>
</dbReference>
<dbReference type="OrthoDB" id="9808022at2"/>
<evidence type="ECO:0000256" key="5">
    <source>
        <dbReference type="ARBA" id="ARBA00022485"/>
    </source>
</evidence>
<dbReference type="STRING" id="1707952.A6A03_11010"/>
<evidence type="ECO:0000256" key="15">
    <source>
        <dbReference type="PIRSR" id="PIRSR000167-1"/>
    </source>
</evidence>
<feature type="binding site" evidence="15">
    <location>
        <begin position="113"/>
        <end position="114"/>
    </location>
    <ligand>
        <name>S-adenosyl-L-methionine</name>
        <dbReference type="ChEBI" id="CHEBI:59789"/>
        <label>2</label>
    </ligand>
</feature>
<dbReference type="InterPro" id="IPR034505">
    <property type="entry name" value="Coproporphyrinogen-III_oxidase"/>
</dbReference>
<feature type="binding site" evidence="15">
    <location>
        <position position="243"/>
    </location>
    <ligand>
        <name>S-adenosyl-L-methionine</name>
        <dbReference type="ChEBI" id="CHEBI:59789"/>
        <label>2</label>
    </ligand>
</feature>
<evidence type="ECO:0000256" key="12">
    <source>
        <dbReference type="ARBA" id="ARBA00023244"/>
    </source>
</evidence>
<dbReference type="SFLD" id="SFLDG01065">
    <property type="entry name" value="anaerobic_coproporphyrinogen-I"/>
    <property type="match status" value="1"/>
</dbReference>
<evidence type="ECO:0000256" key="16">
    <source>
        <dbReference type="PIRSR" id="PIRSR000167-2"/>
    </source>
</evidence>
<dbReference type="EC" id="1.3.98.3" evidence="14"/>
<dbReference type="InterPro" id="IPR023404">
    <property type="entry name" value="rSAM_horseshoe"/>
</dbReference>
<evidence type="ECO:0000313" key="19">
    <source>
        <dbReference type="Proteomes" id="UP000078287"/>
    </source>
</evidence>
<evidence type="ECO:0000256" key="1">
    <source>
        <dbReference type="ARBA" id="ARBA00004496"/>
    </source>
</evidence>
<dbReference type="Gene3D" id="3.80.30.20">
    <property type="entry name" value="tm_1862 like domain"/>
    <property type="match status" value="1"/>
</dbReference>
<dbReference type="PANTHER" id="PTHR13932:SF6">
    <property type="entry name" value="OXYGEN-INDEPENDENT COPROPORPHYRINOGEN III OXIDASE"/>
    <property type="match status" value="1"/>
</dbReference>